<evidence type="ECO:0000313" key="2">
    <source>
        <dbReference type="Proteomes" id="UP000642571"/>
    </source>
</evidence>
<gene>
    <name evidence="1" type="ORF">GCM10011389_10970</name>
</gene>
<dbReference type="Proteomes" id="UP000642571">
    <property type="component" value="Unassembled WGS sequence"/>
</dbReference>
<evidence type="ECO:0000313" key="1">
    <source>
        <dbReference type="EMBL" id="GGD05265.1"/>
    </source>
</evidence>
<accession>A0ABQ1PWE8</accession>
<keyword evidence="2" id="KW-1185">Reference proteome</keyword>
<protein>
    <submittedName>
        <fullName evidence="1">Uncharacterized protein</fullName>
    </submittedName>
</protein>
<sequence>MKVAFIDEFVTLEEPDELQAWKSDVVQRNQLVAVQLKRYNYKYQPEKRMSRGKTRQ</sequence>
<reference evidence="2" key="1">
    <citation type="journal article" date="2019" name="Int. J. Syst. Evol. Microbiol.">
        <title>The Global Catalogue of Microorganisms (GCM) 10K type strain sequencing project: providing services to taxonomists for standard genome sequencing and annotation.</title>
        <authorList>
            <consortium name="The Broad Institute Genomics Platform"/>
            <consortium name="The Broad Institute Genome Sequencing Center for Infectious Disease"/>
            <person name="Wu L."/>
            <person name="Ma J."/>
        </authorList>
    </citation>
    <scope>NUCLEOTIDE SEQUENCE [LARGE SCALE GENOMIC DNA]</scope>
    <source>
        <strain evidence="2">CGMCC 1.15353</strain>
    </source>
</reference>
<dbReference type="RefSeq" id="WP_188651609.1">
    <property type="nucleotide sequence ID" value="NZ_BMIN01000003.1"/>
</dbReference>
<organism evidence="1 2">
    <name type="scientific">Pontibacillus salipaludis</name>
    <dbReference type="NCBI Taxonomy" id="1697394"/>
    <lineage>
        <taxon>Bacteria</taxon>
        <taxon>Bacillati</taxon>
        <taxon>Bacillota</taxon>
        <taxon>Bacilli</taxon>
        <taxon>Bacillales</taxon>
        <taxon>Bacillaceae</taxon>
        <taxon>Pontibacillus</taxon>
    </lineage>
</organism>
<comment type="caution">
    <text evidence="1">The sequence shown here is derived from an EMBL/GenBank/DDBJ whole genome shotgun (WGS) entry which is preliminary data.</text>
</comment>
<name>A0ABQ1PWE8_9BACI</name>
<proteinExistence type="predicted"/>
<dbReference type="EMBL" id="BMIN01000003">
    <property type="protein sequence ID" value="GGD05265.1"/>
    <property type="molecule type" value="Genomic_DNA"/>
</dbReference>